<feature type="region of interest" description="Disordered" evidence="7">
    <location>
        <begin position="278"/>
        <end position="350"/>
    </location>
</feature>
<dbReference type="Gene3D" id="1.10.10.10">
    <property type="entry name" value="Winged helix-like DNA-binding domain superfamily/Winged helix DNA-binding domain"/>
    <property type="match status" value="1"/>
</dbReference>
<keyword evidence="3" id="KW-0805">Transcription regulation</keyword>
<keyword evidence="10" id="KW-1185">Reference proteome</keyword>
<feature type="domain" description="OmpR/PhoB-type" evidence="8">
    <location>
        <begin position="1"/>
        <end position="96"/>
    </location>
</feature>
<dbReference type="PANTHER" id="PTHR35807:SF1">
    <property type="entry name" value="TRANSCRIPTIONAL REGULATOR REDD"/>
    <property type="match status" value="1"/>
</dbReference>
<dbReference type="InterPro" id="IPR036388">
    <property type="entry name" value="WH-like_DNA-bd_sf"/>
</dbReference>
<dbReference type="PANTHER" id="PTHR35807">
    <property type="entry name" value="TRANSCRIPTIONAL REGULATOR REDD-RELATED"/>
    <property type="match status" value="1"/>
</dbReference>
<evidence type="ECO:0000256" key="2">
    <source>
        <dbReference type="ARBA" id="ARBA00023012"/>
    </source>
</evidence>
<evidence type="ECO:0000259" key="8">
    <source>
        <dbReference type="PROSITE" id="PS51755"/>
    </source>
</evidence>
<keyword evidence="4 6" id="KW-0238">DNA-binding</keyword>
<dbReference type="SMART" id="SM00862">
    <property type="entry name" value="Trans_reg_C"/>
    <property type="match status" value="1"/>
</dbReference>
<name>A0ABP6MW41_9ACTN</name>
<evidence type="ECO:0000256" key="6">
    <source>
        <dbReference type="PROSITE-ProRule" id="PRU01091"/>
    </source>
</evidence>
<keyword evidence="5" id="KW-0804">Transcription</keyword>
<dbReference type="InterPro" id="IPR005158">
    <property type="entry name" value="BTAD"/>
</dbReference>
<dbReference type="Pfam" id="PF03704">
    <property type="entry name" value="BTAD"/>
    <property type="match status" value="1"/>
</dbReference>
<feature type="region of interest" description="Disordered" evidence="7">
    <location>
        <begin position="453"/>
        <end position="479"/>
    </location>
</feature>
<organism evidence="9 10">
    <name type="scientific">Streptomyces rameus</name>
    <dbReference type="NCBI Taxonomy" id="68261"/>
    <lineage>
        <taxon>Bacteria</taxon>
        <taxon>Bacillati</taxon>
        <taxon>Actinomycetota</taxon>
        <taxon>Actinomycetes</taxon>
        <taxon>Kitasatosporales</taxon>
        <taxon>Streptomycetaceae</taxon>
        <taxon>Streptomyces</taxon>
    </lineage>
</organism>
<dbReference type="EMBL" id="BAAAVM010000013">
    <property type="protein sequence ID" value="GAA3128147.1"/>
    <property type="molecule type" value="Genomic_DNA"/>
</dbReference>
<evidence type="ECO:0000256" key="5">
    <source>
        <dbReference type="ARBA" id="ARBA00023163"/>
    </source>
</evidence>
<dbReference type="Proteomes" id="UP001500893">
    <property type="component" value="Unassembled WGS sequence"/>
</dbReference>
<dbReference type="PROSITE" id="PS51755">
    <property type="entry name" value="OMPR_PHOB"/>
    <property type="match status" value="1"/>
</dbReference>
<accession>A0ABP6MW41</accession>
<feature type="compositionally biased region" description="Basic and acidic residues" evidence="7">
    <location>
        <begin position="279"/>
        <end position="294"/>
    </location>
</feature>
<reference evidence="10" key="1">
    <citation type="journal article" date="2019" name="Int. J. Syst. Evol. Microbiol.">
        <title>The Global Catalogue of Microorganisms (GCM) 10K type strain sequencing project: providing services to taxonomists for standard genome sequencing and annotation.</title>
        <authorList>
            <consortium name="The Broad Institute Genomics Platform"/>
            <consortium name="The Broad Institute Genome Sequencing Center for Infectious Disease"/>
            <person name="Wu L."/>
            <person name="Ma J."/>
        </authorList>
    </citation>
    <scope>NUCLEOTIDE SEQUENCE [LARGE SCALE GENOMIC DNA]</scope>
    <source>
        <strain evidence="10">JCM 11574</strain>
    </source>
</reference>
<evidence type="ECO:0000256" key="1">
    <source>
        <dbReference type="ARBA" id="ARBA00005820"/>
    </source>
</evidence>
<dbReference type="InterPro" id="IPR001867">
    <property type="entry name" value="OmpR/PhoB-type_DNA-bd"/>
</dbReference>
<proteinExistence type="inferred from homology"/>
<evidence type="ECO:0000256" key="7">
    <source>
        <dbReference type="SAM" id="MobiDB-lite"/>
    </source>
</evidence>
<dbReference type="SUPFAM" id="SSF46894">
    <property type="entry name" value="C-terminal effector domain of the bipartite response regulators"/>
    <property type="match status" value="1"/>
</dbReference>
<evidence type="ECO:0000256" key="3">
    <source>
        <dbReference type="ARBA" id="ARBA00023015"/>
    </source>
</evidence>
<comment type="similarity">
    <text evidence="1">Belongs to the AfsR/DnrI/RedD regulatory family.</text>
</comment>
<evidence type="ECO:0000313" key="9">
    <source>
        <dbReference type="EMBL" id="GAA3128147.1"/>
    </source>
</evidence>
<protein>
    <submittedName>
        <fullName evidence="9">AfsR/SARP family transcriptional regulator</fullName>
    </submittedName>
</protein>
<dbReference type="SUPFAM" id="SSF48452">
    <property type="entry name" value="TPR-like"/>
    <property type="match status" value="1"/>
</dbReference>
<feature type="compositionally biased region" description="Basic and acidic residues" evidence="7">
    <location>
        <begin position="324"/>
        <end position="336"/>
    </location>
</feature>
<sequence length="502" mass="53647">MWFRMLGPLEVVSDGRVIDLGGSKQRATLGFLLLQPNRAVPVSSLLTALWDVGEAPVTARKILQNAVWGLRRTLTSEGASAGVALRTRPPGYALEVDPEHIDLHRFRRLVEEGRSLLGAGRRDEAARRLREALRLWRGTALSDLVEVGLDWRELTALQNIRLDVLEEYFEAELDCGRHYSVLPEIETVVQAEPLRERPCGQLMRALYRCGRQADALGVYSRLRASLARQLGLEPGRELRLLHQAILTHDPALEFTPPASPLVPSTTVPTALGVPVAADAGDHQKPAVADADRSPARRPAQREVGTPPRVGVNLRVGRPNASDAVSDRMDSRIRQGTESRGGTVGAAMGTDSPGALPARQGTAGRATGAAAAVRTVRAPTGSAPGDGAAKAAIVTGEALMRHSAREGVGLSLPADGALPRRGQAMPLLVPDAEVEVVRQDSGGERTRLFLRPARRRPTPPAATARRAGEGVGLSLSADGALPRRGQAMPLLVPDGETEVCPQD</sequence>
<gene>
    <name evidence="9" type="ORF">GCM10010521_13200</name>
</gene>
<dbReference type="SMART" id="SM01043">
    <property type="entry name" value="BTAD"/>
    <property type="match status" value="1"/>
</dbReference>
<dbReference type="Gene3D" id="1.25.40.10">
    <property type="entry name" value="Tetratricopeptide repeat domain"/>
    <property type="match status" value="1"/>
</dbReference>
<dbReference type="InterPro" id="IPR011990">
    <property type="entry name" value="TPR-like_helical_dom_sf"/>
</dbReference>
<evidence type="ECO:0000256" key="4">
    <source>
        <dbReference type="ARBA" id="ARBA00023125"/>
    </source>
</evidence>
<evidence type="ECO:0000313" key="10">
    <source>
        <dbReference type="Proteomes" id="UP001500893"/>
    </source>
</evidence>
<keyword evidence="2" id="KW-0902">Two-component regulatory system</keyword>
<dbReference type="InterPro" id="IPR051677">
    <property type="entry name" value="AfsR-DnrI-RedD_regulator"/>
</dbReference>
<feature type="DNA-binding region" description="OmpR/PhoB-type" evidence="6">
    <location>
        <begin position="1"/>
        <end position="96"/>
    </location>
</feature>
<dbReference type="CDD" id="cd15831">
    <property type="entry name" value="BTAD"/>
    <property type="match status" value="1"/>
</dbReference>
<dbReference type="InterPro" id="IPR016032">
    <property type="entry name" value="Sig_transdc_resp-reg_C-effctor"/>
</dbReference>
<comment type="caution">
    <text evidence="9">The sequence shown here is derived from an EMBL/GenBank/DDBJ whole genome shotgun (WGS) entry which is preliminary data.</text>
</comment>